<dbReference type="Pfam" id="PF05170">
    <property type="entry name" value="AsmA"/>
    <property type="match status" value="2"/>
</dbReference>
<dbReference type="GO" id="GO:0005886">
    <property type="term" value="C:plasma membrane"/>
    <property type="evidence" value="ECO:0007669"/>
    <property type="project" value="TreeGrafter"/>
</dbReference>
<dbReference type="STRING" id="69960.SAMN05421720_10574"/>
<organism evidence="3 4">
    <name type="scientific">Rhodospira trueperi</name>
    <dbReference type="NCBI Taxonomy" id="69960"/>
    <lineage>
        <taxon>Bacteria</taxon>
        <taxon>Pseudomonadati</taxon>
        <taxon>Pseudomonadota</taxon>
        <taxon>Alphaproteobacteria</taxon>
        <taxon>Rhodospirillales</taxon>
        <taxon>Rhodospirillaceae</taxon>
        <taxon>Rhodospira</taxon>
    </lineage>
</organism>
<feature type="domain" description="AsmA" evidence="2">
    <location>
        <begin position="774"/>
        <end position="893"/>
    </location>
</feature>
<feature type="compositionally biased region" description="Pro residues" evidence="1">
    <location>
        <begin position="1023"/>
        <end position="1047"/>
    </location>
</feature>
<evidence type="ECO:0000256" key="1">
    <source>
        <dbReference type="SAM" id="MobiDB-lite"/>
    </source>
</evidence>
<feature type="region of interest" description="Disordered" evidence="1">
    <location>
        <begin position="1007"/>
        <end position="1063"/>
    </location>
</feature>
<accession>A0A1G7BMR0</accession>
<dbReference type="Proteomes" id="UP000199412">
    <property type="component" value="Unassembled WGS sequence"/>
</dbReference>
<evidence type="ECO:0000313" key="4">
    <source>
        <dbReference type="Proteomes" id="UP000199412"/>
    </source>
</evidence>
<sequence length="1063" mass="110796">MKTLLLTLALLLIVVVATVLVVPSFIDWNPYRQQIAARIEAATGRAVAIDGALSMQVLPSPTLSVEGVRLANIDGGGTLDMARIGALKVAVDLAPLLQGELRVRSVRVIDPVVLLERLEDGRANWVFDTGATGHTGSGVTLPVPGHAPPHTSEPTDNGVGLTVRLDSVRVENGLIVFRDATRGWDLRVKAPALTLSATSLRGPFRVQGDARLWHRPVALDIALGELRDGRRVPLDANLLFPDTGDTVAITGTVRDVRREPAFQGRVEATSASLAQSTKALTAPPALARLTMPASLRADVSTTLQEVTVSSLDLSLGPAEARGDARLSLASGAAPTVDADLRLRPLDLDAWIAGLAPPANTSEAWTFAVPQGLSAALDLSADALTWHGEPVRRVHLAARLEDGRVRLDTARAAMPGVSEISVTGEVEARDGHPHATGMIEARSGNLREVLAWLRVPVGAIPPDRLRAFTLTAALDGSPGTLSARDIDMTLDTTRATGAVVLRPGPRPGIGLNVSLDSLNLDAYRPRGADTPLPFSLLGSVLSGLDANVRFAVGQLTVDDLPVRDILLQGALVRGRLSLDRAQVGDVAGIQVTATGALADLDGLPRAEQVTITAETANPARSARLLRVDPPPALRRLGAVTQALTLDGTPEALDITTATRAQGGSLDTNGRLTGLLGPDPRFDIAVDLRHPDAGRLVRLIGPERAPNTVSPGAVSLTAQARGDQTAVEVNDLDLRVGDSTLTGQGRLTLDGERPHLTAALSTPALTVAALPPPTVLDGLDADVALRAETLDLGGHTVTKVDMTAHLADGVLRIDPLTGEVHGGQVEGTVTVVAGSPPTYDLSLSARDISVARLLGQDAEDSADGTAALEIEIGGAGETAPALLADLTGKGHLSLTGLDGAAAEGLDSPLAALLEPIAALNDLASSVLGDLSREQRLTDLDSDFVLSAGTLGVDPLRVTSPLYEASFAGTVNLTDHTVEASGTAAILDERLRDGLNRVIRLPERIPVSVSGPLGAPDVTVRTAPRPANPRPANPRPAAPQPSPDPQPPARETPDSIVEDLLRDLTR</sequence>
<dbReference type="OrthoDB" id="9816380at2"/>
<feature type="domain" description="AsmA" evidence="2">
    <location>
        <begin position="2"/>
        <end position="204"/>
    </location>
</feature>
<gene>
    <name evidence="3" type="ORF">SAMN05421720_10574</name>
</gene>
<reference evidence="3 4" key="1">
    <citation type="submission" date="2016-10" db="EMBL/GenBank/DDBJ databases">
        <authorList>
            <person name="de Groot N.N."/>
        </authorList>
    </citation>
    <scope>NUCLEOTIDE SEQUENCE [LARGE SCALE GENOMIC DNA]</scope>
    <source>
        <strain evidence="3 4">ATCC 700224</strain>
    </source>
</reference>
<dbReference type="InterPro" id="IPR052894">
    <property type="entry name" value="AsmA-related"/>
</dbReference>
<proteinExistence type="predicted"/>
<name>A0A1G7BMR0_9PROT</name>
<evidence type="ECO:0000259" key="2">
    <source>
        <dbReference type="Pfam" id="PF05170"/>
    </source>
</evidence>
<dbReference type="PANTHER" id="PTHR30441">
    <property type="entry name" value="DUF748 DOMAIN-CONTAINING PROTEIN"/>
    <property type="match status" value="1"/>
</dbReference>
<keyword evidence="4" id="KW-1185">Reference proteome</keyword>
<evidence type="ECO:0000313" key="3">
    <source>
        <dbReference type="EMBL" id="SDE27495.1"/>
    </source>
</evidence>
<dbReference type="PANTHER" id="PTHR30441:SF4">
    <property type="entry name" value="PROTEIN ASMA"/>
    <property type="match status" value="1"/>
</dbReference>
<dbReference type="GO" id="GO:0090313">
    <property type="term" value="P:regulation of protein targeting to membrane"/>
    <property type="evidence" value="ECO:0007669"/>
    <property type="project" value="TreeGrafter"/>
</dbReference>
<dbReference type="EMBL" id="FNAP01000005">
    <property type="protein sequence ID" value="SDE27495.1"/>
    <property type="molecule type" value="Genomic_DNA"/>
</dbReference>
<dbReference type="AlphaFoldDB" id="A0A1G7BMR0"/>
<dbReference type="InterPro" id="IPR007844">
    <property type="entry name" value="AsmA"/>
</dbReference>
<dbReference type="RefSeq" id="WP_092784992.1">
    <property type="nucleotide sequence ID" value="NZ_FNAP01000005.1"/>
</dbReference>
<protein>
    <submittedName>
        <fullName evidence="3">AsmA-like C-terminal region</fullName>
    </submittedName>
</protein>